<dbReference type="Pfam" id="PF05128">
    <property type="entry name" value="DUF697"/>
    <property type="match status" value="1"/>
</dbReference>
<evidence type="ECO:0000256" key="9">
    <source>
        <dbReference type="SAM" id="Phobius"/>
    </source>
</evidence>
<evidence type="ECO:0000256" key="3">
    <source>
        <dbReference type="ARBA" id="ARBA00022475"/>
    </source>
</evidence>
<accession>A0ABT5L7Z1</accession>
<evidence type="ECO:0000256" key="2">
    <source>
        <dbReference type="ARBA" id="ARBA00008255"/>
    </source>
</evidence>
<keyword evidence="5 9" id="KW-0812">Transmembrane</keyword>
<dbReference type="Proteomes" id="UP001218788">
    <property type="component" value="Unassembled WGS sequence"/>
</dbReference>
<dbReference type="InterPro" id="IPR006507">
    <property type="entry name" value="UPF0283"/>
</dbReference>
<keyword evidence="6 9" id="KW-1133">Transmembrane helix</keyword>
<keyword evidence="7 9" id="KW-0472">Membrane</keyword>
<dbReference type="InterPro" id="IPR021147">
    <property type="entry name" value="DUF697"/>
</dbReference>
<evidence type="ECO:0000256" key="7">
    <source>
        <dbReference type="ARBA" id="ARBA00023136"/>
    </source>
</evidence>
<dbReference type="PANTHER" id="PTHR39342">
    <property type="entry name" value="UPF0283 MEMBRANE PROTEIN YCJF"/>
    <property type="match status" value="1"/>
</dbReference>
<evidence type="ECO:0000256" key="1">
    <source>
        <dbReference type="ARBA" id="ARBA00004429"/>
    </source>
</evidence>
<dbReference type="EMBL" id="JAQQXP010000002">
    <property type="protein sequence ID" value="MDC8831967.1"/>
    <property type="molecule type" value="Genomic_DNA"/>
</dbReference>
<evidence type="ECO:0000256" key="4">
    <source>
        <dbReference type="ARBA" id="ARBA00022519"/>
    </source>
</evidence>
<feature type="transmembrane region" description="Helical" evidence="9">
    <location>
        <begin position="50"/>
        <end position="72"/>
    </location>
</feature>
<evidence type="ECO:0000313" key="11">
    <source>
        <dbReference type="Proteomes" id="UP001218788"/>
    </source>
</evidence>
<evidence type="ECO:0000256" key="8">
    <source>
        <dbReference type="SAM" id="MobiDB-lite"/>
    </source>
</evidence>
<sequence>MMSETTDKPYRSKVTQTEIDQQPPDHAMPAKRDTVAEVVVEPARGLSAKWLALLSGTGCLLGFSLFEAVAFIEANFASSPIATSILAIILSVFVLSVTILTLGEVRGYRKVTKFIHRRPKLAELAANDSRQATLQALSLHAGQFAPHSYARQCYKRFTGLLKADHNSAEIVAMYRQFVAEPVKVKAGEVVKKESMASGSMAFISPNHLIQSLVIVWISMRTIKRVARVYGLRPATAGNWKLMKILAQNLAAQSIFDLATDEMTNQLSGSLAAKLMENSAEAVAAGALNVRLGKTLMRLLEEEK</sequence>
<evidence type="ECO:0000256" key="5">
    <source>
        <dbReference type="ARBA" id="ARBA00022692"/>
    </source>
</evidence>
<evidence type="ECO:0000256" key="6">
    <source>
        <dbReference type="ARBA" id="ARBA00022989"/>
    </source>
</evidence>
<protein>
    <submittedName>
        <fullName evidence="10">DUF697 domain-containing protein</fullName>
    </submittedName>
</protein>
<dbReference type="RefSeq" id="WP_273641751.1">
    <property type="nucleotide sequence ID" value="NZ_JAQQXP010000002.1"/>
</dbReference>
<evidence type="ECO:0000313" key="10">
    <source>
        <dbReference type="EMBL" id="MDC8831967.1"/>
    </source>
</evidence>
<keyword evidence="3" id="KW-1003">Cell membrane</keyword>
<feature type="compositionally biased region" description="Basic and acidic residues" evidence="8">
    <location>
        <begin position="1"/>
        <end position="10"/>
    </location>
</feature>
<reference evidence="10 11" key="1">
    <citation type="submission" date="2022-10" db="EMBL/GenBank/DDBJ databases">
        <title>Alteromonas sp. chi3 Genome sequencing.</title>
        <authorList>
            <person name="Park S."/>
        </authorList>
    </citation>
    <scope>NUCLEOTIDE SEQUENCE [LARGE SCALE GENOMIC DNA]</scope>
    <source>
        <strain evidence="11">chi3</strain>
    </source>
</reference>
<comment type="subcellular location">
    <subcellularLocation>
        <location evidence="1">Cell inner membrane</location>
        <topology evidence="1">Multi-pass membrane protein</topology>
    </subcellularLocation>
</comment>
<dbReference type="PANTHER" id="PTHR39342:SF1">
    <property type="entry name" value="UPF0283 MEMBRANE PROTEIN YCJF"/>
    <property type="match status" value="1"/>
</dbReference>
<name>A0ABT5L7Z1_9ALTE</name>
<proteinExistence type="inferred from homology"/>
<feature type="transmembrane region" description="Helical" evidence="9">
    <location>
        <begin position="84"/>
        <end position="103"/>
    </location>
</feature>
<organism evidence="10 11">
    <name type="scientific">Alteromonas gilva</name>
    <dbReference type="NCBI Taxonomy" id="2987522"/>
    <lineage>
        <taxon>Bacteria</taxon>
        <taxon>Pseudomonadati</taxon>
        <taxon>Pseudomonadota</taxon>
        <taxon>Gammaproteobacteria</taxon>
        <taxon>Alteromonadales</taxon>
        <taxon>Alteromonadaceae</taxon>
        <taxon>Alteromonas/Salinimonas group</taxon>
        <taxon>Alteromonas</taxon>
    </lineage>
</organism>
<gene>
    <name evidence="10" type="ORF">OIK42_14505</name>
</gene>
<comment type="similarity">
    <text evidence="2">Belongs to the UPF0283 family.</text>
</comment>
<comment type="caution">
    <text evidence="10">The sequence shown here is derived from an EMBL/GenBank/DDBJ whole genome shotgun (WGS) entry which is preliminary data.</text>
</comment>
<feature type="region of interest" description="Disordered" evidence="8">
    <location>
        <begin position="1"/>
        <end position="28"/>
    </location>
</feature>
<keyword evidence="4" id="KW-0997">Cell inner membrane</keyword>
<keyword evidence="11" id="KW-1185">Reference proteome</keyword>